<reference evidence="1 2" key="1">
    <citation type="submission" date="2019-03" db="EMBL/GenBank/DDBJ databases">
        <title>First draft genome of Liparis tanakae, snailfish: a comprehensive survey of snailfish specific genes.</title>
        <authorList>
            <person name="Kim W."/>
            <person name="Song I."/>
            <person name="Jeong J.-H."/>
            <person name="Kim D."/>
            <person name="Kim S."/>
            <person name="Ryu S."/>
            <person name="Song J.Y."/>
            <person name="Lee S.K."/>
        </authorList>
    </citation>
    <scope>NUCLEOTIDE SEQUENCE [LARGE SCALE GENOMIC DNA]</scope>
    <source>
        <tissue evidence="1">Muscle</tissue>
    </source>
</reference>
<evidence type="ECO:0000313" key="1">
    <source>
        <dbReference type="EMBL" id="TNN47633.1"/>
    </source>
</evidence>
<evidence type="ECO:0000313" key="2">
    <source>
        <dbReference type="Proteomes" id="UP000314294"/>
    </source>
</evidence>
<gene>
    <name evidence="1" type="ORF">EYF80_042163</name>
</gene>
<keyword evidence="2" id="KW-1185">Reference proteome</keyword>
<proteinExistence type="predicted"/>
<dbReference type="EMBL" id="SRLO01000731">
    <property type="protein sequence ID" value="TNN47633.1"/>
    <property type="molecule type" value="Genomic_DNA"/>
</dbReference>
<name>A0A4Z2G431_9TELE</name>
<sequence>MSVLSEDADKVAYELLPPHHHAFHEEPACHGRGLCCSSSHFLCVGVALLPRSSAYPTHLSSISGTQQPVESGLQTFLKSKYTEYRLVFFWSLDYMYSCWLVVVSDCSASENLTSYDRFT</sequence>
<comment type="caution">
    <text evidence="1">The sequence shown here is derived from an EMBL/GenBank/DDBJ whole genome shotgun (WGS) entry which is preliminary data.</text>
</comment>
<dbReference type="AlphaFoldDB" id="A0A4Z2G431"/>
<organism evidence="1 2">
    <name type="scientific">Liparis tanakae</name>
    <name type="common">Tanaka's snailfish</name>
    <dbReference type="NCBI Taxonomy" id="230148"/>
    <lineage>
        <taxon>Eukaryota</taxon>
        <taxon>Metazoa</taxon>
        <taxon>Chordata</taxon>
        <taxon>Craniata</taxon>
        <taxon>Vertebrata</taxon>
        <taxon>Euteleostomi</taxon>
        <taxon>Actinopterygii</taxon>
        <taxon>Neopterygii</taxon>
        <taxon>Teleostei</taxon>
        <taxon>Neoteleostei</taxon>
        <taxon>Acanthomorphata</taxon>
        <taxon>Eupercaria</taxon>
        <taxon>Perciformes</taxon>
        <taxon>Cottioidei</taxon>
        <taxon>Cottales</taxon>
        <taxon>Liparidae</taxon>
        <taxon>Liparis</taxon>
    </lineage>
</organism>
<dbReference type="Proteomes" id="UP000314294">
    <property type="component" value="Unassembled WGS sequence"/>
</dbReference>
<protein>
    <submittedName>
        <fullName evidence="1">Uncharacterized protein</fullName>
    </submittedName>
</protein>
<accession>A0A4Z2G431</accession>